<dbReference type="GO" id="GO:1990316">
    <property type="term" value="C:Atg1/ULK1 kinase complex"/>
    <property type="evidence" value="ECO:0007669"/>
    <property type="project" value="InterPro"/>
</dbReference>
<feature type="compositionally biased region" description="Low complexity" evidence="4">
    <location>
        <begin position="465"/>
        <end position="482"/>
    </location>
</feature>
<gene>
    <name evidence="6" type="ORF">INT44_000735</name>
</gene>
<feature type="domain" description="Autophagy-related protein 13 N-terminal" evidence="5">
    <location>
        <begin position="72"/>
        <end position="321"/>
    </location>
</feature>
<protein>
    <recommendedName>
        <fullName evidence="3">Autophagy-related protein 13</fullName>
    </recommendedName>
</protein>
<dbReference type="Proteomes" id="UP000612746">
    <property type="component" value="Unassembled WGS sequence"/>
</dbReference>
<dbReference type="InterPro" id="IPR040182">
    <property type="entry name" value="ATG13"/>
</dbReference>
<keyword evidence="2 3" id="KW-0072">Autophagy</keyword>
<feature type="region of interest" description="Disordered" evidence="4">
    <location>
        <begin position="1"/>
        <end position="37"/>
    </location>
</feature>
<sequence length="997" mass="109104">MRPAPKSITKSTLPARPPLSSRSSSSSLLSNSTNSLPQNYAASHLTTAMMQSQHPPAVGTTPPRNSKLDHIIQNFYTKAAQVIVQARLGQIEERQASRGQSTRRSSRGLQTRDSNTSKKANKWFNLVTEDLDVLKEDLKFWRTQAINPSGEEPPPMKIDIFLDVSELSQNQILVVVDETLRRNRIDLASSATSSGSRTTVDKILLESWTLTLNHPIPDFSVDLPNLYKRSIVFFRSLHSYVRLLPAYNLYRRLRKYGNISQLRLGYRMVSVDTEQSGEIGIDVSIVEHDARSPTKAYEFADIMTPLGHFNLKVEYRRNCDFQVDDMERDLSARFIDMDEHYFTPTMAKYQQEQDMQRTRSASSYEAGIAKAKSTVTGFKPGSLPSPIATSSHEDQEIYDNPSSKALADDYSDPREIVQQRQRQASMTSMSSISPVNRERLSFTRTGGAEASTASIGRKPSATNISPFKSPSLSSSPIHQSGSEYGISQSKYYSSPTGHPSGSSRPFSYQSTAGDDGISSSARKVEFSSSFDRYKGSPSRGDIGTGMSRRLSRNSDHSLVDFYSSGQDSDSALEEFMQFVQSKQELKMFSSRGSATATPENESSFDDSIDNSMMASGLGSGSMYKSKRALSRFQALRESHDNLSESMSASMMGLGITEGRSYGSPSYTGVSPTSSSSSQSRYHQPAVPSPLHATQRVGPIHIPRDMSAPTIASHLHRRQLSHESQTNVRSSPPQTTTSTHVLSSPERAAYSSYPSDPHHKDLKRLPPRTPRSPPDHAQPPRSRDILSPRSSTMDRPSKSVTLERLATSASPPRNIPRHISNRHASSGGSSPIIGPRPDLQPTSYSSLNEDANESSQRNRPENSGHALASGTRSGSLLDDDDSLVFKMSELDNETGTFDSGVYNNPYQGSLYSGNGGGGKDSPRQRLLVGPNSHFASTSGSPKISGGEDMSRRLSSGSGAAMATVMEQEEPNTASSNSSSSSAHERRAGGPDAHMFSGD</sequence>
<evidence type="ECO:0000256" key="4">
    <source>
        <dbReference type="SAM" id="MobiDB-lite"/>
    </source>
</evidence>
<dbReference type="OrthoDB" id="70161at2759"/>
<feature type="compositionally biased region" description="Polar residues" evidence="4">
    <location>
        <begin position="418"/>
        <end position="434"/>
    </location>
</feature>
<dbReference type="Gene3D" id="3.30.900.10">
    <property type="entry name" value="HORMA domain"/>
    <property type="match status" value="1"/>
</dbReference>
<keyword evidence="7" id="KW-1185">Reference proteome</keyword>
<dbReference type="Gene3D" id="6.10.140.1900">
    <property type="match status" value="1"/>
</dbReference>
<dbReference type="GO" id="GO:0000407">
    <property type="term" value="C:phagophore assembly site"/>
    <property type="evidence" value="ECO:0007669"/>
    <property type="project" value="TreeGrafter"/>
</dbReference>
<feature type="region of interest" description="Disordered" evidence="4">
    <location>
        <begin position="892"/>
        <end position="997"/>
    </location>
</feature>
<feature type="compositionally biased region" description="Low complexity" evidence="4">
    <location>
        <begin position="97"/>
        <end position="112"/>
    </location>
</feature>
<accession>A0A8H7ULV4</accession>
<dbReference type="EMBL" id="JAEPRA010000002">
    <property type="protein sequence ID" value="KAG2187985.1"/>
    <property type="molecule type" value="Genomic_DNA"/>
</dbReference>
<name>A0A8H7ULV4_9FUNG</name>
<dbReference type="GO" id="GO:0034497">
    <property type="term" value="P:protein localization to phagophore assembly site"/>
    <property type="evidence" value="ECO:0007669"/>
    <property type="project" value="TreeGrafter"/>
</dbReference>
<dbReference type="InterPro" id="IPR036570">
    <property type="entry name" value="HORMA_dom_sf"/>
</dbReference>
<feature type="compositionally biased region" description="Polar residues" evidence="4">
    <location>
        <begin position="590"/>
        <end position="601"/>
    </location>
</feature>
<evidence type="ECO:0000313" key="6">
    <source>
        <dbReference type="EMBL" id="KAG2187985.1"/>
    </source>
</evidence>
<feature type="compositionally biased region" description="Polar residues" evidence="4">
    <location>
        <begin position="787"/>
        <end position="799"/>
    </location>
</feature>
<evidence type="ECO:0000259" key="5">
    <source>
        <dbReference type="Pfam" id="PF10033"/>
    </source>
</evidence>
<evidence type="ECO:0000256" key="3">
    <source>
        <dbReference type="RuleBase" id="RU361214"/>
    </source>
</evidence>
<feature type="compositionally biased region" description="Low complexity" evidence="4">
    <location>
        <begin position="824"/>
        <end position="834"/>
    </location>
</feature>
<proteinExistence type="inferred from homology"/>
<evidence type="ECO:0000313" key="7">
    <source>
        <dbReference type="Proteomes" id="UP000612746"/>
    </source>
</evidence>
<dbReference type="AlphaFoldDB" id="A0A8H7ULV4"/>
<feature type="compositionally biased region" description="Polar residues" evidence="4">
    <location>
        <begin position="839"/>
        <end position="854"/>
    </location>
</feature>
<evidence type="ECO:0000256" key="1">
    <source>
        <dbReference type="ARBA" id="ARBA00005246"/>
    </source>
</evidence>
<dbReference type="PANTHER" id="PTHR13430">
    <property type="match status" value="1"/>
</dbReference>
<organism evidence="6 7">
    <name type="scientific">Umbelopsis vinacea</name>
    <dbReference type="NCBI Taxonomy" id="44442"/>
    <lineage>
        <taxon>Eukaryota</taxon>
        <taxon>Fungi</taxon>
        <taxon>Fungi incertae sedis</taxon>
        <taxon>Mucoromycota</taxon>
        <taxon>Mucoromycotina</taxon>
        <taxon>Umbelopsidomycetes</taxon>
        <taxon>Umbelopsidales</taxon>
        <taxon>Umbelopsidaceae</taxon>
        <taxon>Umbelopsis</taxon>
    </lineage>
</organism>
<feature type="region of interest" description="Disordered" evidence="4">
    <location>
        <begin position="375"/>
        <end position="555"/>
    </location>
</feature>
<feature type="compositionally biased region" description="Polar residues" evidence="4">
    <location>
        <begin position="721"/>
        <end position="741"/>
    </location>
</feature>
<comment type="caution">
    <text evidence="6">The sequence shown here is derived from an EMBL/GenBank/DDBJ whole genome shotgun (WGS) entry which is preliminary data.</text>
</comment>
<feature type="non-terminal residue" evidence="6">
    <location>
        <position position="1"/>
    </location>
</feature>
<dbReference type="InterPro" id="IPR018731">
    <property type="entry name" value="Atg13_N"/>
</dbReference>
<reference evidence="6" key="1">
    <citation type="submission" date="2020-12" db="EMBL/GenBank/DDBJ databases">
        <title>Metabolic potential, ecology and presence of endohyphal bacteria is reflected in genomic diversity of Mucoromycotina.</title>
        <authorList>
            <person name="Muszewska A."/>
            <person name="Okrasinska A."/>
            <person name="Steczkiewicz K."/>
            <person name="Drgas O."/>
            <person name="Orlowska M."/>
            <person name="Perlinska-Lenart U."/>
            <person name="Aleksandrzak-Piekarczyk T."/>
            <person name="Szatraj K."/>
            <person name="Zielenkiewicz U."/>
            <person name="Pilsyk S."/>
            <person name="Malc E."/>
            <person name="Mieczkowski P."/>
            <person name="Kruszewska J.S."/>
            <person name="Biernat P."/>
            <person name="Pawlowska J."/>
        </authorList>
    </citation>
    <scope>NUCLEOTIDE SEQUENCE</scope>
    <source>
        <strain evidence="6">WA0000051536</strain>
    </source>
</reference>
<dbReference type="PANTHER" id="PTHR13430:SF4">
    <property type="entry name" value="AUTOPHAGY-RELATED PROTEIN 13"/>
    <property type="match status" value="1"/>
</dbReference>
<feature type="compositionally biased region" description="Polar residues" evidence="4">
    <location>
        <begin position="892"/>
        <end position="911"/>
    </location>
</feature>
<dbReference type="Pfam" id="PF10033">
    <property type="entry name" value="ATG13"/>
    <property type="match status" value="1"/>
</dbReference>
<feature type="region of interest" description="Disordered" evidence="4">
    <location>
        <begin position="654"/>
        <end position="875"/>
    </location>
</feature>
<feature type="compositionally biased region" description="Polar residues" evidence="4">
    <location>
        <begin position="485"/>
        <end position="530"/>
    </location>
</feature>
<dbReference type="GO" id="GO:0000423">
    <property type="term" value="P:mitophagy"/>
    <property type="evidence" value="ECO:0007669"/>
    <property type="project" value="TreeGrafter"/>
</dbReference>
<feature type="compositionally biased region" description="Low complexity" evidence="4">
    <location>
        <begin position="11"/>
        <end position="37"/>
    </location>
</feature>
<comment type="similarity">
    <text evidence="1 3">Belongs to the ATG13 family. Fungi subfamily.</text>
</comment>
<feature type="region of interest" description="Disordered" evidence="4">
    <location>
        <begin position="94"/>
        <end position="116"/>
    </location>
</feature>
<dbReference type="GO" id="GO:0005829">
    <property type="term" value="C:cytosol"/>
    <property type="evidence" value="ECO:0007669"/>
    <property type="project" value="TreeGrafter"/>
</dbReference>
<feature type="compositionally biased region" description="Low complexity" evidence="4">
    <location>
        <begin position="662"/>
        <end position="679"/>
    </location>
</feature>
<evidence type="ECO:0000256" key="2">
    <source>
        <dbReference type="ARBA" id="ARBA00023006"/>
    </source>
</evidence>
<dbReference type="GO" id="GO:0034727">
    <property type="term" value="P:piecemeal microautophagy of the nucleus"/>
    <property type="evidence" value="ECO:0007669"/>
    <property type="project" value="TreeGrafter"/>
</dbReference>
<feature type="region of interest" description="Disordered" evidence="4">
    <location>
        <begin position="589"/>
        <end position="611"/>
    </location>
</feature>